<evidence type="ECO:0000256" key="1">
    <source>
        <dbReference type="ARBA" id="ARBA00022500"/>
    </source>
</evidence>
<dbReference type="InterPro" id="IPR038592">
    <property type="entry name" value="CheD-like_sf"/>
</dbReference>
<dbReference type="EC" id="3.5.1.44" evidence="3"/>
<dbReference type="GO" id="GO:0006935">
    <property type="term" value="P:chemotaxis"/>
    <property type="evidence" value="ECO:0007669"/>
    <property type="project" value="UniProtKB-UniRule"/>
</dbReference>
<comment type="function">
    <text evidence="3">Probably deamidates glutamine residues to glutamate on methyl-accepting chemotaxis receptors (MCPs), playing an important role in chemotaxis.</text>
</comment>
<dbReference type="HAMAP" id="MF_01440">
    <property type="entry name" value="CheD"/>
    <property type="match status" value="1"/>
</dbReference>
<keyword evidence="2 3" id="KW-0378">Hydrolase</keyword>
<evidence type="ECO:0000313" key="4">
    <source>
        <dbReference type="EMBL" id="MBO0346540.1"/>
    </source>
</evidence>
<dbReference type="CDD" id="cd16352">
    <property type="entry name" value="CheD"/>
    <property type="match status" value="1"/>
</dbReference>
<dbReference type="SUPFAM" id="SSF64438">
    <property type="entry name" value="CNF1/YfiH-like putative cysteine hydrolases"/>
    <property type="match status" value="1"/>
</dbReference>
<protein>
    <recommendedName>
        <fullName evidence="3">Probable chemoreceptor glutamine deamidase CheD</fullName>
        <ecNumber evidence="3">3.5.1.44</ecNumber>
    </recommendedName>
</protein>
<dbReference type="InterPro" id="IPR005659">
    <property type="entry name" value="Chemorcpt_Glu_NH3ase_CheD"/>
</dbReference>
<organism evidence="4 5">
    <name type="scientific">Roseibium limicola</name>
    <dbReference type="NCBI Taxonomy" id="2816037"/>
    <lineage>
        <taxon>Bacteria</taxon>
        <taxon>Pseudomonadati</taxon>
        <taxon>Pseudomonadota</taxon>
        <taxon>Alphaproteobacteria</taxon>
        <taxon>Hyphomicrobiales</taxon>
        <taxon>Stappiaceae</taxon>
        <taxon>Roseibium</taxon>
    </lineage>
</organism>
<evidence type="ECO:0000313" key="5">
    <source>
        <dbReference type="Proteomes" id="UP000664779"/>
    </source>
</evidence>
<accession>A0A939EPH3</accession>
<keyword evidence="1 3" id="KW-0145">Chemotaxis</keyword>
<reference evidence="4" key="1">
    <citation type="submission" date="2021-03" db="EMBL/GenBank/DDBJ databases">
        <title>Roseibium sp. CAU 1637 isolated from Incheon.</title>
        <authorList>
            <person name="Kim W."/>
        </authorList>
    </citation>
    <scope>NUCLEOTIDE SEQUENCE</scope>
    <source>
        <strain evidence="4">CAU 1637</strain>
    </source>
</reference>
<keyword evidence="5" id="KW-1185">Reference proteome</keyword>
<dbReference type="Pfam" id="PF03975">
    <property type="entry name" value="CheD"/>
    <property type="match status" value="1"/>
</dbReference>
<dbReference type="PANTHER" id="PTHR35147:SF2">
    <property type="entry name" value="CHEMORECEPTOR GLUTAMINE DEAMIDASE CHED-RELATED"/>
    <property type="match status" value="1"/>
</dbReference>
<comment type="catalytic activity">
    <reaction evidence="3">
        <text>L-glutaminyl-[protein] + H2O = L-glutamyl-[protein] + NH4(+)</text>
        <dbReference type="Rhea" id="RHEA:16441"/>
        <dbReference type="Rhea" id="RHEA-COMP:10207"/>
        <dbReference type="Rhea" id="RHEA-COMP:10208"/>
        <dbReference type="ChEBI" id="CHEBI:15377"/>
        <dbReference type="ChEBI" id="CHEBI:28938"/>
        <dbReference type="ChEBI" id="CHEBI:29973"/>
        <dbReference type="ChEBI" id="CHEBI:30011"/>
        <dbReference type="EC" id="3.5.1.44"/>
    </reaction>
</comment>
<dbReference type="GO" id="GO:0050568">
    <property type="term" value="F:protein-glutamine glutaminase activity"/>
    <property type="evidence" value="ECO:0007669"/>
    <property type="project" value="UniProtKB-UniRule"/>
</dbReference>
<dbReference type="RefSeq" id="WP_206942363.1">
    <property type="nucleotide sequence ID" value="NZ_JAFLNF010000006.1"/>
</dbReference>
<proteinExistence type="inferred from homology"/>
<dbReference type="PANTHER" id="PTHR35147">
    <property type="entry name" value="CHEMORECEPTOR GLUTAMINE DEAMIDASE CHED-RELATED"/>
    <property type="match status" value="1"/>
</dbReference>
<evidence type="ECO:0000256" key="2">
    <source>
        <dbReference type="ARBA" id="ARBA00022801"/>
    </source>
</evidence>
<evidence type="ECO:0000256" key="3">
    <source>
        <dbReference type="HAMAP-Rule" id="MF_01440"/>
    </source>
</evidence>
<dbReference type="AlphaFoldDB" id="A0A939EPH3"/>
<gene>
    <name evidence="3" type="primary">cheD</name>
    <name evidence="4" type="ORF">J0X15_15010</name>
</gene>
<dbReference type="InterPro" id="IPR011324">
    <property type="entry name" value="Cytotoxic_necrot_fac-like_cat"/>
</dbReference>
<name>A0A939EPH3_9HYPH</name>
<comment type="caution">
    <text evidence="4">The sequence shown here is derived from an EMBL/GenBank/DDBJ whole genome shotgun (WGS) entry which is preliminary data.</text>
</comment>
<dbReference type="Gene3D" id="3.30.1330.200">
    <property type="match status" value="1"/>
</dbReference>
<dbReference type="EMBL" id="JAFLNF010000006">
    <property type="protein sequence ID" value="MBO0346540.1"/>
    <property type="molecule type" value="Genomic_DNA"/>
</dbReference>
<comment type="similarity">
    <text evidence="3">Belongs to the CheD family.</text>
</comment>
<sequence>MMMTVARPIAEARAPEPKLEDVDLANRVRVLPGETRSVVHEDYILMTVLGSCVSACIRDPRTGFGGMNHFMLPESETGEWNGEEAALRYGNYAMEALINEILKTGCRREDLEIKVFGGANLGFHNASVGEKNSDFVLGYLEAEGLHLTAFDLGGNHGRRLFYKPSTGVVRQFYIRTDQHRKVARQERDYAKALVSNAPSGSVELF</sequence>
<dbReference type="Proteomes" id="UP000664779">
    <property type="component" value="Unassembled WGS sequence"/>
</dbReference>